<protein>
    <submittedName>
        <fullName evidence="1">Uncharacterized protein</fullName>
    </submittedName>
</protein>
<keyword evidence="2" id="KW-1185">Reference proteome</keyword>
<reference evidence="1 2" key="1">
    <citation type="submission" date="2020-07" db="EMBL/GenBank/DDBJ databases">
        <title>Gai3-2, isolated from salt lake.</title>
        <authorList>
            <person name="Cui H."/>
            <person name="Shi X."/>
        </authorList>
    </citation>
    <scope>NUCLEOTIDE SEQUENCE [LARGE SCALE GENOMIC DNA]</scope>
    <source>
        <strain evidence="1 2">Gai3-2</strain>
    </source>
</reference>
<proteinExistence type="predicted"/>
<evidence type="ECO:0000313" key="1">
    <source>
        <dbReference type="EMBL" id="QLG28171.1"/>
    </source>
</evidence>
<dbReference type="RefSeq" id="WP_179169746.1">
    <property type="nucleotide sequence ID" value="NZ_CP058529.1"/>
</dbReference>
<dbReference type="EMBL" id="CP058529">
    <property type="protein sequence ID" value="QLG28171.1"/>
    <property type="molecule type" value="Genomic_DNA"/>
</dbReference>
<dbReference type="Proteomes" id="UP000509750">
    <property type="component" value="Chromosome"/>
</dbReference>
<dbReference type="KEGG" id="halg:HUG10_11695"/>
<name>A0A7D5GIH6_9EURY</name>
<organism evidence="1 2">
    <name type="scientific">Halorarum halophilum</name>
    <dbReference type="NCBI Taxonomy" id="2743090"/>
    <lineage>
        <taxon>Archaea</taxon>
        <taxon>Methanobacteriati</taxon>
        <taxon>Methanobacteriota</taxon>
        <taxon>Stenosarchaea group</taxon>
        <taxon>Halobacteria</taxon>
        <taxon>Halobacteriales</taxon>
        <taxon>Haloferacaceae</taxon>
        <taxon>Halorarum</taxon>
    </lineage>
</organism>
<dbReference type="AlphaFoldDB" id="A0A7D5GIH6"/>
<gene>
    <name evidence="1" type="ORF">HUG10_11695</name>
</gene>
<accession>A0A7D5GIH6</accession>
<dbReference type="GeneID" id="56029506"/>
<sequence length="85" mass="10259">MNVKEFEERIDGKRREFVKRSAMPRWGIMAKSKVYKYTPMDECPNCSRYKYQAIEIVEEHTLRSNVVVNGFRCDECELREFIEDE</sequence>
<evidence type="ECO:0000313" key="2">
    <source>
        <dbReference type="Proteomes" id="UP000509750"/>
    </source>
</evidence>